<name>A0ACC1RUL4_9HYPO</name>
<sequence length="1123" mass="126480">MRQLPVSQPPPTPSSNHPGLSHAPDERRYAALVKSRAVRLARALANNVVIPMAVIAVARLSQLEEKLDMIIGRVEPASTQQATPCSVPGRRPSTIIPSPTAVYVASPLETPLPSEIIGRAIEIYFERIHRQPLWLFEVESPPTSNSCEELICAILALSLTYSAMDFADSNLKSPEFYGNNARRLVMLKIADGNVSIQSLQALCLLAFLNVLSADLPLAGLNTAFVKNATHYLALKHQSKEMSRLFWSISILDTFYGPPTLVPCLDDINSPRFSTPQGRPTSVPCPPLPKESCIEGLVEAPWQPTSDYTAICSRFLDLEIEFPTSLSYNTVKFADRSTQEVQNNRAEWLPWLRSQVTYHTIQCVLNHPFLYTFKASKQRLGSTTFWRSSYEKALRHCTWISRLIRMARGKELQLTDPFFAQAAAIAGSLHLYWVRGSDGELKNAASANLEICKTLIAEMASHWPVCAAIERALDQFINLLNPPNQQDDSEDITAAAKTSLMWIILDITAPQFPSFSGDREGGNSNWSTEHDDREYTALDDSDIQTPTTDIRESTAHYASPPEWVSRTRGGNSPGDTQMDMSSTHHEEFTNSLHGFLSDHQGNLGGIDLSWGPWENAMRLGDNSMASLDWWDFARLAFIVVPTPFRRSFRSPDRDLDRPTDSFTIVLRSAAKYAIYNLYCGVMVDIRSLNLNYKLNRNRPLEHLLAMILSPMSPPNVSLLSAVTAVATIAALIVKYLWSALSAKDSTSIAQTDTTARALPSSWYRSKELYELERRAIFSKRWILVTHKLRFPESGSWVRFEEAGFQFLLVRNNEGKINGFHNICRHRAFPVVTKETGQSSVLACKYHGWSYGLNGQLAKAPGYMDMKDFDKKNNGLFPVHVHVDAKGFVWVNLDASKKPEVAWSDDFNKIDQMSRHEPFDFEDYHFDHTWEMSGDYNWKTLADNYNECYHCKTAHPDAGDVADLAAYKVDPKGGNIEHFANTNEKQAAEGLTIVSNYYFPNACMTVSPHFFYMMRNASDEDFNRIDQMFKRILGEDKWLCNNAQKNLNAGVFVNGEMHPRMEQGPLYFQHRVRQLLKSHHRLEEAAKKEIWPAQQALPRDASGTEQDMGFCSGLACGKDEGALAW</sequence>
<evidence type="ECO:0000313" key="2">
    <source>
        <dbReference type="Proteomes" id="UP001148629"/>
    </source>
</evidence>
<reference evidence="1" key="1">
    <citation type="submission" date="2022-08" db="EMBL/GenBank/DDBJ databases">
        <title>Genome Sequence of Fusarium decemcellulare.</title>
        <authorList>
            <person name="Buettner E."/>
        </authorList>
    </citation>
    <scope>NUCLEOTIDE SEQUENCE</scope>
    <source>
        <strain evidence="1">Babe19</strain>
    </source>
</reference>
<accession>A0ACC1RUL4</accession>
<evidence type="ECO:0000313" key="1">
    <source>
        <dbReference type="EMBL" id="KAJ3525181.1"/>
    </source>
</evidence>
<dbReference type="EMBL" id="JANRMS010001951">
    <property type="protein sequence ID" value="KAJ3525181.1"/>
    <property type="molecule type" value="Genomic_DNA"/>
</dbReference>
<comment type="caution">
    <text evidence="1">The sequence shown here is derived from an EMBL/GenBank/DDBJ whole genome shotgun (WGS) entry which is preliminary data.</text>
</comment>
<dbReference type="Proteomes" id="UP001148629">
    <property type="component" value="Unassembled WGS sequence"/>
</dbReference>
<protein>
    <submittedName>
        <fullName evidence="1">Uncharacterized protein</fullName>
    </submittedName>
</protein>
<gene>
    <name evidence="1" type="ORF">NM208_g11748</name>
</gene>
<proteinExistence type="predicted"/>
<organism evidence="1 2">
    <name type="scientific">Fusarium decemcellulare</name>
    <dbReference type="NCBI Taxonomy" id="57161"/>
    <lineage>
        <taxon>Eukaryota</taxon>
        <taxon>Fungi</taxon>
        <taxon>Dikarya</taxon>
        <taxon>Ascomycota</taxon>
        <taxon>Pezizomycotina</taxon>
        <taxon>Sordariomycetes</taxon>
        <taxon>Hypocreomycetidae</taxon>
        <taxon>Hypocreales</taxon>
        <taxon>Nectriaceae</taxon>
        <taxon>Fusarium</taxon>
        <taxon>Fusarium decemcellulare species complex</taxon>
    </lineage>
</organism>
<keyword evidence="2" id="KW-1185">Reference proteome</keyword>